<evidence type="ECO:0000256" key="3">
    <source>
        <dbReference type="ARBA" id="ARBA00022723"/>
    </source>
</evidence>
<keyword evidence="9" id="KW-1185">Reference proteome</keyword>
<dbReference type="GO" id="GO:0004497">
    <property type="term" value="F:monooxygenase activity"/>
    <property type="evidence" value="ECO:0007669"/>
    <property type="project" value="UniProtKB-KW"/>
</dbReference>
<evidence type="ECO:0000256" key="1">
    <source>
        <dbReference type="ARBA" id="ARBA00010617"/>
    </source>
</evidence>
<accession>A0A4P6JP36</accession>
<dbReference type="RefSeq" id="WP_129887375.1">
    <property type="nucleotide sequence ID" value="NZ_CP035758.1"/>
</dbReference>
<keyword evidence="5 7" id="KW-0408">Iron</keyword>
<evidence type="ECO:0000256" key="4">
    <source>
        <dbReference type="ARBA" id="ARBA00023002"/>
    </source>
</evidence>
<dbReference type="OrthoDB" id="9801155at2"/>
<dbReference type="GO" id="GO:0016705">
    <property type="term" value="F:oxidoreductase activity, acting on paired donors, with incorporation or reduction of molecular oxygen"/>
    <property type="evidence" value="ECO:0007669"/>
    <property type="project" value="InterPro"/>
</dbReference>
<dbReference type="EMBL" id="CP035758">
    <property type="protein sequence ID" value="QBD76516.1"/>
    <property type="molecule type" value="Genomic_DNA"/>
</dbReference>
<evidence type="ECO:0000256" key="5">
    <source>
        <dbReference type="ARBA" id="ARBA00023004"/>
    </source>
</evidence>
<dbReference type="PANTHER" id="PTHR46696">
    <property type="entry name" value="P450, PUTATIVE (EUROFUNG)-RELATED"/>
    <property type="match status" value="1"/>
</dbReference>
<evidence type="ECO:0000256" key="2">
    <source>
        <dbReference type="ARBA" id="ARBA00022617"/>
    </source>
</evidence>
<evidence type="ECO:0000313" key="9">
    <source>
        <dbReference type="Proteomes" id="UP000290365"/>
    </source>
</evidence>
<dbReference type="GO" id="GO:0020037">
    <property type="term" value="F:heme binding"/>
    <property type="evidence" value="ECO:0007669"/>
    <property type="project" value="InterPro"/>
</dbReference>
<dbReference type="Proteomes" id="UP000290365">
    <property type="component" value="Chromosome"/>
</dbReference>
<dbReference type="InterPro" id="IPR017972">
    <property type="entry name" value="Cyt_P450_CS"/>
</dbReference>
<dbReference type="InterPro" id="IPR036396">
    <property type="entry name" value="Cyt_P450_sf"/>
</dbReference>
<dbReference type="AlphaFoldDB" id="A0A4P6JP36"/>
<dbReference type="PRINTS" id="PR00359">
    <property type="entry name" value="BP450"/>
</dbReference>
<dbReference type="PANTHER" id="PTHR46696:SF3">
    <property type="entry name" value="PULCHERRIMINIC ACID SYNTHASE"/>
    <property type="match status" value="1"/>
</dbReference>
<dbReference type="InterPro" id="IPR001128">
    <property type="entry name" value="Cyt_P450"/>
</dbReference>
<reference evidence="8 9" key="1">
    <citation type="submission" date="2019-01" db="EMBL/GenBank/DDBJ databases">
        <title>Ktedonosporobacter rubrisoli SCAWS-G2.</title>
        <authorList>
            <person name="Huang Y."/>
            <person name="Yan B."/>
        </authorList>
    </citation>
    <scope>NUCLEOTIDE SEQUENCE [LARGE SCALE GENOMIC DNA]</scope>
    <source>
        <strain evidence="8 9">SCAWS-G2</strain>
    </source>
</reference>
<protein>
    <submittedName>
        <fullName evidence="8">Cytochrome P450</fullName>
    </submittedName>
</protein>
<proteinExistence type="inferred from homology"/>
<dbReference type="GO" id="GO:0005506">
    <property type="term" value="F:iron ion binding"/>
    <property type="evidence" value="ECO:0007669"/>
    <property type="project" value="InterPro"/>
</dbReference>
<name>A0A4P6JP36_KTERU</name>
<organism evidence="8 9">
    <name type="scientific">Ktedonosporobacter rubrisoli</name>
    <dbReference type="NCBI Taxonomy" id="2509675"/>
    <lineage>
        <taxon>Bacteria</taxon>
        <taxon>Bacillati</taxon>
        <taxon>Chloroflexota</taxon>
        <taxon>Ktedonobacteria</taxon>
        <taxon>Ktedonobacterales</taxon>
        <taxon>Ktedonosporobacteraceae</taxon>
        <taxon>Ktedonosporobacter</taxon>
    </lineage>
</organism>
<keyword evidence="2 7" id="KW-0349">Heme</keyword>
<dbReference type="FunFam" id="1.10.630.10:FF:000018">
    <property type="entry name" value="Cytochrome P450 monooxygenase"/>
    <property type="match status" value="1"/>
</dbReference>
<evidence type="ECO:0000256" key="7">
    <source>
        <dbReference type="RuleBase" id="RU000461"/>
    </source>
</evidence>
<evidence type="ECO:0000313" key="8">
    <source>
        <dbReference type="EMBL" id="QBD76516.1"/>
    </source>
</evidence>
<dbReference type="PROSITE" id="PS00086">
    <property type="entry name" value="CYTOCHROME_P450"/>
    <property type="match status" value="1"/>
</dbReference>
<gene>
    <name evidence="8" type="ORF">EPA93_11050</name>
</gene>
<dbReference type="CDD" id="cd11032">
    <property type="entry name" value="P450_EryK-like"/>
    <property type="match status" value="1"/>
</dbReference>
<dbReference type="Pfam" id="PF00067">
    <property type="entry name" value="p450"/>
    <property type="match status" value="1"/>
</dbReference>
<dbReference type="InterPro" id="IPR002397">
    <property type="entry name" value="Cyt_P450_B"/>
</dbReference>
<dbReference type="SUPFAM" id="SSF48264">
    <property type="entry name" value="Cytochrome P450"/>
    <property type="match status" value="1"/>
</dbReference>
<dbReference type="KEGG" id="kbs:EPA93_11050"/>
<evidence type="ECO:0000256" key="6">
    <source>
        <dbReference type="ARBA" id="ARBA00023033"/>
    </source>
</evidence>
<comment type="similarity">
    <text evidence="1 7">Belongs to the cytochrome P450 family.</text>
</comment>
<sequence>MLHTLHSLQDVGQHYQWLQQMRETQPVWLDESSGCWHVFRYTDVHRVITDYSLFSAERNLRARKSSVSGRKRGRSLLVMDPPDHRQYRGLVSSAFTPKALARLSGRIAAITQELLNEIRPKGRVDLVSDFANPLPTTVIAEMLGVPTSDRPLFKTWADALLSRQVKDSEFFKSDERQEDQALDKTFDEMSDYFEQLLEERRRHPQVDMMSDLLAAEVDGEHLSLEDTISFCIVLLIAGHVTTTSLLGQAVRCFNEHPEALAQLRAQPELMPNAIEEVLRYASPAWRLGRMTKTEVTLGDVTIPAGAFIFAWLASANRDAEQFPDPDRFDITRTPNKHVAFGHGIHFCIGAPLSRMEASIALPMLLEQLPGLRISSEEPLELFQGTGLFGFKHLPVVFIPSEQKEMILQS</sequence>
<keyword evidence="3 7" id="KW-0479">Metal-binding</keyword>
<dbReference type="Gene3D" id="1.10.630.10">
    <property type="entry name" value="Cytochrome P450"/>
    <property type="match status" value="1"/>
</dbReference>
<keyword evidence="6 7" id="KW-0503">Monooxygenase</keyword>
<keyword evidence="4 7" id="KW-0560">Oxidoreductase</keyword>